<dbReference type="AlphaFoldDB" id="A0AAN8ECE5"/>
<dbReference type="InterPro" id="IPR022257">
    <property type="entry name" value="PHM7_ext"/>
</dbReference>
<evidence type="ECO:0000256" key="1">
    <source>
        <dbReference type="SAM" id="Phobius"/>
    </source>
</evidence>
<evidence type="ECO:0000313" key="4">
    <source>
        <dbReference type="EMBL" id="KAK5947993.1"/>
    </source>
</evidence>
<gene>
    <name evidence="4" type="ORF">OHC33_010977</name>
</gene>
<feature type="domain" description="10TM putative phosphate transporter extracellular tail" evidence="3">
    <location>
        <begin position="583"/>
        <end position="629"/>
    </location>
</feature>
<feature type="transmembrane region" description="Helical" evidence="1">
    <location>
        <begin position="492"/>
        <end position="514"/>
    </location>
</feature>
<feature type="transmembrane region" description="Helical" evidence="1">
    <location>
        <begin position="526"/>
        <end position="544"/>
    </location>
</feature>
<dbReference type="GO" id="GO:0005886">
    <property type="term" value="C:plasma membrane"/>
    <property type="evidence" value="ECO:0007669"/>
    <property type="project" value="TreeGrafter"/>
</dbReference>
<keyword evidence="1" id="KW-0472">Membrane</keyword>
<dbReference type="EMBL" id="JAKLMC020000056">
    <property type="protein sequence ID" value="KAK5947993.1"/>
    <property type="molecule type" value="Genomic_DNA"/>
</dbReference>
<feature type="transmembrane region" description="Helical" evidence="1">
    <location>
        <begin position="447"/>
        <end position="472"/>
    </location>
</feature>
<feature type="transmembrane region" description="Helical" evidence="1">
    <location>
        <begin position="6"/>
        <end position="23"/>
    </location>
</feature>
<dbReference type="InterPro" id="IPR045122">
    <property type="entry name" value="Csc1-like"/>
</dbReference>
<keyword evidence="5" id="KW-1185">Reference proteome</keyword>
<dbReference type="InterPro" id="IPR003864">
    <property type="entry name" value="CSC1/OSCA1-like_7TM"/>
</dbReference>
<feature type="domain" description="CSC1/OSCA1-like 7TM region" evidence="2">
    <location>
        <begin position="231"/>
        <end position="510"/>
    </location>
</feature>
<evidence type="ECO:0008006" key="6">
    <source>
        <dbReference type="Google" id="ProtNLM"/>
    </source>
</evidence>
<dbReference type="PANTHER" id="PTHR13018:SF139">
    <property type="entry name" value="PHOSPHATE METABOLISM PROTEIN 7"/>
    <property type="match status" value="1"/>
</dbReference>
<accession>A0AAN8ECE5</accession>
<reference evidence="4 5" key="1">
    <citation type="submission" date="2022-12" db="EMBL/GenBank/DDBJ databases">
        <title>Genomic features and morphological characterization of a novel Knufia sp. strain isolated from spacecraft assembly facility.</title>
        <authorList>
            <person name="Teixeira M."/>
            <person name="Chander A.M."/>
            <person name="Stajich J.E."/>
            <person name="Venkateswaran K."/>
        </authorList>
    </citation>
    <scope>NUCLEOTIDE SEQUENCE [LARGE SCALE GENOMIC DNA]</scope>
    <source>
        <strain evidence="4 5">FJI-L2-BK-P2</strain>
    </source>
</reference>
<name>A0AAN8ECE5_9EURO</name>
<keyword evidence="1" id="KW-0812">Transmembrane</keyword>
<dbReference type="PANTHER" id="PTHR13018">
    <property type="entry name" value="PROBABLE MEMBRANE PROTEIN DUF221-RELATED"/>
    <property type="match status" value="1"/>
</dbReference>
<dbReference type="Pfam" id="PF02714">
    <property type="entry name" value="RSN1_7TM"/>
    <property type="match status" value="1"/>
</dbReference>
<protein>
    <recommendedName>
        <fullName evidence="6">DUF221-domain-containing protein</fullName>
    </recommendedName>
</protein>
<feature type="transmembrane region" description="Helical" evidence="1">
    <location>
        <begin position="275"/>
        <end position="301"/>
    </location>
</feature>
<dbReference type="GO" id="GO:0005227">
    <property type="term" value="F:calcium-activated cation channel activity"/>
    <property type="evidence" value="ECO:0007669"/>
    <property type="project" value="InterPro"/>
</dbReference>
<proteinExistence type="predicted"/>
<feature type="transmembrane region" description="Helical" evidence="1">
    <location>
        <begin position="233"/>
        <end position="255"/>
    </location>
</feature>
<feature type="transmembrane region" description="Helical" evidence="1">
    <location>
        <begin position="370"/>
        <end position="389"/>
    </location>
</feature>
<sequence length="660" mass="75241">MVPLTVVMVLYFLSRGLAQAMLLRDKALTAERQASEHHHSRMYHVLVTDVPAEWDTDQIRAFYYRFDHHIERVDRFSSDMPMLQGLAQMDTTVRQIERCETSFINQLFTQSKRMHAARFPHHLKQEIGKRYMLAQVASTSRFDMRASIGDLYSRLNQLTSSLALRRPAPVPSGARMSLLLSVNDYCAAQAIADYPQSDEVLRCRARFLGPCARDVILTNLGHAWSRHERRRKLVQVVVTILILVWAFPMAMAGALSQLSVVLQLLPGQAFHQTPGWLLAGLQGVTPSLATSLLLSLFPWLLRGLQKWAEYPSHSQLQFSTYRSYFRFLYLHLLLTPSVASGLMPTVFAILNGGVTEVPRILATNLPLAGNYYLSYLLTQCLHFVASTLFRPQALVQRYRASRGGWTPRERRELLQNLFYWVRWGEIYPFYNVLAVIGKCVHRLLLTYSLLTPFILLIGAVIFGITYVCFHYFLRDVSWVEVDTRGQLYFRAWFGLFWGIYTLQATIIGLFILKFGARNPNRRTHDLGQLTVLLLTLFFTVQHHLTLSRLYGPLMRHQEGTPPEPIEADTALDQQDRQHFEASDVYSATSIDGSAYIEQCLHGRAPVIWLPRDPAGISQALIERIRSELLASSPGMAQVTDLPTLATIDNRPQLFTTPSKA</sequence>
<dbReference type="Proteomes" id="UP001316803">
    <property type="component" value="Unassembled WGS sequence"/>
</dbReference>
<organism evidence="4 5">
    <name type="scientific">Knufia fluminis</name>
    <dbReference type="NCBI Taxonomy" id="191047"/>
    <lineage>
        <taxon>Eukaryota</taxon>
        <taxon>Fungi</taxon>
        <taxon>Dikarya</taxon>
        <taxon>Ascomycota</taxon>
        <taxon>Pezizomycotina</taxon>
        <taxon>Eurotiomycetes</taxon>
        <taxon>Chaetothyriomycetidae</taxon>
        <taxon>Chaetothyriales</taxon>
        <taxon>Trichomeriaceae</taxon>
        <taxon>Knufia</taxon>
    </lineage>
</organism>
<evidence type="ECO:0000259" key="3">
    <source>
        <dbReference type="Pfam" id="PF12621"/>
    </source>
</evidence>
<comment type="caution">
    <text evidence="4">The sequence shown here is derived from an EMBL/GenBank/DDBJ whole genome shotgun (WGS) entry which is preliminary data.</text>
</comment>
<evidence type="ECO:0000313" key="5">
    <source>
        <dbReference type="Proteomes" id="UP001316803"/>
    </source>
</evidence>
<keyword evidence="1" id="KW-1133">Transmembrane helix</keyword>
<feature type="transmembrane region" description="Helical" evidence="1">
    <location>
        <begin position="327"/>
        <end position="350"/>
    </location>
</feature>
<dbReference type="Pfam" id="PF12621">
    <property type="entry name" value="PHM7_ext"/>
    <property type="match status" value="1"/>
</dbReference>
<evidence type="ECO:0000259" key="2">
    <source>
        <dbReference type="Pfam" id="PF02714"/>
    </source>
</evidence>